<keyword evidence="5" id="KW-1185">Reference proteome</keyword>
<dbReference type="Gene3D" id="3.30.230.30">
    <property type="entry name" value="Impact, N-terminal domain"/>
    <property type="match status" value="1"/>
</dbReference>
<dbReference type="SUPFAM" id="SSF54211">
    <property type="entry name" value="Ribosomal protein S5 domain 2-like"/>
    <property type="match status" value="1"/>
</dbReference>
<organism evidence="4 5">
    <name type="scientific">Myceligenerans indicum</name>
    <dbReference type="NCBI Taxonomy" id="2593663"/>
    <lineage>
        <taxon>Bacteria</taxon>
        <taxon>Bacillati</taxon>
        <taxon>Actinomycetota</taxon>
        <taxon>Actinomycetes</taxon>
        <taxon>Micrococcales</taxon>
        <taxon>Promicromonosporaceae</taxon>
        <taxon>Myceligenerans</taxon>
    </lineage>
</organism>
<dbReference type="PANTHER" id="PTHR16301:SF20">
    <property type="entry name" value="IMPACT FAMILY MEMBER YIGZ"/>
    <property type="match status" value="1"/>
</dbReference>
<sequence>MITGVSRGRVPRRGGRRRATRTSRRLGAVTEPALPRTLARPVDHELVIRKSRFLAHLEPVRDTAAADAVVARLRKEFWDARHHCVAMVLGVRADQARSSDDGEPSGTAGVPMLEVLKHRGMTDVVAVVTRYFGGVKLGAGGLVRAYSGAVSAALDEAAGSGAILRREILHEVEVPVPHADAGRIDNVLRDWAGSHGAIVAEPAYDAVARLRLLVPGAHLESLRSGLAAASAGTLVPEVGDSRVVDVA</sequence>
<dbReference type="InterPro" id="IPR036956">
    <property type="entry name" value="Impact_N_sf"/>
</dbReference>
<name>A0ABS1LR18_9MICO</name>
<evidence type="ECO:0000259" key="3">
    <source>
        <dbReference type="Pfam" id="PF01205"/>
    </source>
</evidence>
<gene>
    <name evidence="4" type="ORF">HGK34_20585</name>
</gene>
<dbReference type="InterPro" id="IPR020568">
    <property type="entry name" value="Ribosomal_Su5_D2-typ_SF"/>
</dbReference>
<evidence type="ECO:0000313" key="4">
    <source>
        <dbReference type="EMBL" id="MBL0888645.1"/>
    </source>
</evidence>
<dbReference type="InterPro" id="IPR023582">
    <property type="entry name" value="Impact"/>
</dbReference>
<comment type="similarity">
    <text evidence="1">Belongs to the IMPACT family.</text>
</comment>
<evidence type="ECO:0000256" key="2">
    <source>
        <dbReference type="SAM" id="MobiDB-lite"/>
    </source>
</evidence>
<dbReference type="EMBL" id="JABBYC010000069">
    <property type="protein sequence ID" value="MBL0888645.1"/>
    <property type="molecule type" value="Genomic_DNA"/>
</dbReference>
<dbReference type="Pfam" id="PF01205">
    <property type="entry name" value="Impact_N"/>
    <property type="match status" value="1"/>
</dbReference>
<evidence type="ECO:0000313" key="5">
    <source>
        <dbReference type="Proteomes" id="UP000675409"/>
    </source>
</evidence>
<reference evidence="4 5" key="1">
    <citation type="journal article" date="2021" name="Arch. Microbiol.">
        <title>Myceligenerans indicum sp. nov., an actinobacterium isolated from mangrove sediment of Sundarbans, India.</title>
        <authorList>
            <person name="Asha K."/>
            <person name="Bhadury P."/>
        </authorList>
    </citation>
    <scope>NUCLEOTIDE SEQUENCE [LARGE SCALE GENOMIC DNA]</scope>
    <source>
        <strain evidence="4 5">I2</strain>
    </source>
</reference>
<dbReference type="InterPro" id="IPR001498">
    <property type="entry name" value="Impact_N"/>
</dbReference>
<dbReference type="Proteomes" id="UP000675409">
    <property type="component" value="Unassembled WGS sequence"/>
</dbReference>
<feature type="domain" description="Impact N-terminal" evidence="3">
    <location>
        <begin position="49"/>
        <end position="154"/>
    </location>
</feature>
<evidence type="ECO:0000256" key="1">
    <source>
        <dbReference type="ARBA" id="ARBA00007665"/>
    </source>
</evidence>
<protein>
    <submittedName>
        <fullName evidence="4">YigZ family protein</fullName>
    </submittedName>
</protein>
<feature type="compositionally biased region" description="Basic residues" evidence="2">
    <location>
        <begin position="9"/>
        <end position="24"/>
    </location>
</feature>
<dbReference type="InterPro" id="IPR020569">
    <property type="entry name" value="UPF0029_Impact_CS"/>
</dbReference>
<proteinExistence type="inferred from homology"/>
<accession>A0ABS1LR18</accession>
<dbReference type="PROSITE" id="PS00910">
    <property type="entry name" value="UPF0029"/>
    <property type="match status" value="1"/>
</dbReference>
<comment type="caution">
    <text evidence="4">The sequence shown here is derived from an EMBL/GenBank/DDBJ whole genome shotgun (WGS) entry which is preliminary data.</text>
</comment>
<dbReference type="PANTHER" id="PTHR16301">
    <property type="entry name" value="IMPACT-RELATED"/>
    <property type="match status" value="1"/>
</dbReference>
<feature type="region of interest" description="Disordered" evidence="2">
    <location>
        <begin position="1"/>
        <end position="27"/>
    </location>
</feature>